<organism evidence="1 2">
    <name type="scientific">Pistacia atlantica</name>
    <dbReference type="NCBI Taxonomy" id="434234"/>
    <lineage>
        <taxon>Eukaryota</taxon>
        <taxon>Viridiplantae</taxon>
        <taxon>Streptophyta</taxon>
        <taxon>Embryophyta</taxon>
        <taxon>Tracheophyta</taxon>
        <taxon>Spermatophyta</taxon>
        <taxon>Magnoliopsida</taxon>
        <taxon>eudicotyledons</taxon>
        <taxon>Gunneridae</taxon>
        <taxon>Pentapetalae</taxon>
        <taxon>rosids</taxon>
        <taxon>malvids</taxon>
        <taxon>Sapindales</taxon>
        <taxon>Anacardiaceae</taxon>
        <taxon>Pistacia</taxon>
    </lineage>
</organism>
<proteinExistence type="predicted"/>
<gene>
    <name evidence="1" type="ORF">Patl1_17046</name>
</gene>
<dbReference type="EMBL" id="CM047902">
    <property type="protein sequence ID" value="KAJ0095150.1"/>
    <property type="molecule type" value="Genomic_DNA"/>
</dbReference>
<keyword evidence="2" id="KW-1185">Reference proteome</keyword>
<evidence type="ECO:0000313" key="1">
    <source>
        <dbReference type="EMBL" id="KAJ0095150.1"/>
    </source>
</evidence>
<reference evidence="2" key="1">
    <citation type="journal article" date="2023" name="G3 (Bethesda)">
        <title>Genome assembly and association tests identify interacting loci associated with vigor, precocity, and sex in interspecific pistachio rootstocks.</title>
        <authorList>
            <person name="Palmer W."/>
            <person name="Jacygrad E."/>
            <person name="Sagayaradj S."/>
            <person name="Cavanaugh K."/>
            <person name="Han R."/>
            <person name="Bertier L."/>
            <person name="Beede B."/>
            <person name="Kafkas S."/>
            <person name="Golino D."/>
            <person name="Preece J."/>
            <person name="Michelmore R."/>
        </authorList>
    </citation>
    <scope>NUCLEOTIDE SEQUENCE [LARGE SCALE GENOMIC DNA]</scope>
</reference>
<evidence type="ECO:0000313" key="2">
    <source>
        <dbReference type="Proteomes" id="UP001164250"/>
    </source>
</evidence>
<name>A0ACC1B8A5_9ROSI</name>
<accession>A0ACC1B8A5</accession>
<protein>
    <submittedName>
        <fullName evidence="1">Uncharacterized protein</fullName>
    </submittedName>
</protein>
<sequence>MNRHIEKVGDNKISNEGGTAHSLVLAILKMEGSFAEELYSESLKLSKLQLDPTSTTNGKHLICCLVSGCDEGDLQDGDGSLWGGSDEEFDKSSDLDREWQKRRDQFHTIGYRDGLIAGKEASSQEGFNIGFKQSFFSGYNWGLVRGVTSAFAALPNELKEMLVETQENRNKFQGLYESVHSISTTDALKLYHDDLVASKAVVHSDNAEVSSNVAGLQEQSSGCSPLENRFLELQSLLLETPVVQVHLAAVRK</sequence>
<comment type="caution">
    <text evidence="1">The sequence shown here is derived from an EMBL/GenBank/DDBJ whole genome shotgun (WGS) entry which is preliminary data.</text>
</comment>
<dbReference type="Proteomes" id="UP001164250">
    <property type="component" value="Chromosome 6"/>
</dbReference>